<protein>
    <submittedName>
        <fullName evidence="2 3">Uncharacterized protein</fullName>
    </submittedName>
</protein>
<accession>A0A0C4DR17</accession>
<dbReference type="EnsemblFungi" id="MAPG_02316T0">
    <property type="protein sequence ID" value="MAPG_02316T0"/>
    <property type="gene ID" value="MAPG_02316"/>
</dbReference>
<reference evidence="3" key="4">
    <citation type="journal article" date="2015" name="G3 (Bethesda)">
        <title>Genome sequences of three phytopathogenic species of the Magnaporthaceae family of fungi.</title>
        <authorList>
            <person name="Okagaki L.H."/>
            <person name="Nunes C.C."/>
            <person name="Sailsbery J."/>
            <person name="Clay B."/>
            <person name="Brown D."/>
            <person name="John T."/>
            <person name="Oh Y."/>
            <person name="Young N."/>
            <person name="Fitzgerald M."/>
            <person name="Haas B.J."/>
            <person name="Zeng Q."/>
            <person name="Young S."/>
            <person name="Adiconis X."/>
            <person name="Fan L."/>
            <person name="Levin J.Z."/>
            <person name="Mitchell T.K."/>
            <person name="Okubara P.A."/>
            <person name="Farman M.L."/>
            <person name="Kohn L.M."/>
            <person name="Birren B."/>
            <person name="Ma L.-J."/>
            <person name="Dean R.A."/>
        </authorList>
    </citation>
    <scope>NUCLEOTIDE SEQUENCE</scope>
    <source>
        <strain evidence="3">ATCC 64411 / 73-15</strain>
    </source>
</reference>
<name>A0A0C4DR17_MAGP6</name>
<evidence type="ECO:0000256" key="1">
    <source>
        <dbReference type="SAM" id="Phobius"/>
    </source>
</evidence>
<dbReference type="VEuPathDB" id="FungiDB:MAPG_02316"/>
<keyword evidence="1" id="KW-0472">Membrane</keyword>
<keyword evidence="1" id="KW-1133">Transmembrane helix</keyword>
<keyword evidence="1" id="KW-0812">Transmembrane</keyword>
<proteinExistence type="predicted"/>
<feature type="transmembrane region" description="Helical" evidence="1">
    <location>
        <begin position="151"/>
        <end position="168"/>
    </location>
</feature>
<dbReference type="Proteomes" id="UP000011715">
    <property type="component" value="Unassembled WGS sequence"/>
</dbReference>
<reference evidence="2" key="3">
    <citation type="submission" date="2011-03" db="EMBL/GenBank/DDBJ databases">
        <title>Annotation of Magnaporthe poae ATCC 64411.</title>
        <authorList>
            <person name="Ma L.-J."/>
            <person name="Dead R."/>
            <person name="Young S.K."/>
            <person name="Zeng Q."/>
            <person name="Gargeya S."/>
            <person name="Fitzgerald M."/>
            <person name="Haas B."/>
            <person name="Abouelleil A."/>
            <person name="Alvarado L."/>
            <person name="Arachchi H.M."/>
            <person name="Berlin A."/>
            <person name="Brown A."/>
            <person name="Chapman S.B."/>
            <person name="Chen Z."/>
            <person name="Dunbar C."/>
            <person name="Freedman E."/>
            <person name="Gearin G."/>
            <person name="Gellesch M."/>
            <person name="Goldberg J."/>
            <person name="Griggs A."/>
            <person name="Gujja S."/>
            <person name="Heiman D."/>
            <person name="Howarth C."/>
            <person name="Larson L."/>
            <person name="Lui A."/>
            <person name="MacDonald P.J.P."/>
            <person name="Mehta T."/>
            <person name="Montmayeur A."/>
            <person name="Murphy C."/>
            <person name="Neiman D."/>
            <person name="Pearson M."/>
            <person name="Priest M."/>
            <person name="Roberts A."/>
            <person name="Saif S."/>
            <person name="Shea T."/>
            <person name="Shenoy N."/>
            <person name="Sisk P."/>
            <person name="Stolte C."/>
            <person name="Sykes S."/>
            <person name="Yandava C."/>
            <person name="Wortman J."/>
            <person name="Nusbaum C."/>
            <person name="Birren B."/>
        </authorList>
    </citation>
    <scope>NUCLEOTIDE SEQUENCE</scope>
    <source>
        <strain evidence="2">ATCC 64411</strain>
    </source>
</reference>
<dbReference type="AlphaFoldDB" id="A0A0C4DR17"/>
<organism evidence="3 4">
    <name type="scientific">Magnaporthiopsis poae (strain ATCC 64411 / 73-15)</name>
    <name type="common">Kentucky bluegrass fungus</name>
    <name type="synonym">Magnaporthe poae</name>
    <dbReference type="NCBI Taxonomy" id="644358"/>
    <lineage>
        <taxon>Eukaryota</taxon>
        <taxon>Fungi</taxon>
        <taxon>Dikarya</taxon>
        <taxon>Ascomycota</taxon>
        <taxon>Pezizomycotina</taxon>
        <taxon>Sordariomycetes</taxon>
        <taxon>Sordariomycetidae</taxon>
        <taxon>Magnaporthales</taxon>
        <taxon>Magnaporthaceae</taxon>
        <taxon>Magnaporthiopsis</taxon>
    </lineage>
</organism>
<sequence>MHLDFAGQAVMSRLDRIVGRSRGQQYESALPERYGCTMHFIRVGTLIPESAHPCSVCRRPAASDPPLLSWLSDRRLGDRHENSKKAGGGFADTRLRGGRMYRFLGDGGVPGGCWTFRCSPQTVDETKRGMFRQPQSAPKNICHDAWPNGRFFFFFILCSLVYSLFHWSGGRTSPPMVMDLPPRQAGRLFAGGRHVSFSPRTWPCVVVETANHESYPDPFCMVRADSNMEVRARTERRERRSDQILTSCCMYRRHLAPKTHKNKTGQLCNKACITWRKAGASPMQLA</sequence>
<dbReference type="EMBL" id="ADBL01000583">
    <property type="status" value="NOT_ANNOTATED_CDS"/>
    <property type="molecule type" value="Genomic_DNA"/>
</dbReference>
<dbReference type="EMBL" id="GL876967">
    <property type="protein sequence ID" value="KLU83251.1"/>
    <property type="molecule type" value="Genomic_DNA"/>
</dbReference>
<dbReference type="eggNOG" id="ENOG502T7Z3">
    <property type="taxonomic scope" value="Eukaryota"/>
</dbReference>
<reference evidence="2" key="1">
    <citation type="submission" date="2010-05" db="EMBL/GenBank/DDBJ databases">
        <title>The Genome Sequence of Magnaporthe poae strain ATCC 64411.</title>
        <authorList>
            <consortium name="The Broad Institute Genome Sequencing Platform"/>
            <consortium name="Broad Institute Genome Sequencing Center for Infectious Disease"/>
            <person name="Ma L.-J."/>
            <person name="Dead R."/>
            <person name="Young S."/>
            <person name="Zeng Q."/>
            <person name="Koehrsen M."/>
            <person name="Alvarado L."/>
            <person name="Berlin A."/>
            <person name="Chapman S.B."/>
            <person name="Chen Z."/>
            <person name="Freedman E."/>
            <person name="Gellesch M."/>
            <person name="Goldberg J."/>
            <person name="Griggs A."/>
            <person name="Gujja S."/>
            <person name="Heilman E.R."/>
            <person name="Heiman D."/>
            <person name="Hepburn T."/>
            <person name="Howarth C."/>
            <person name="Jen D."/>
            <person name="Larson L."/>
            <person name="Mehta T."/>
            <person name="Neiman D."/>
            <person name="Pearson M."/>
            <person name="Roberts A."/>
            <person name="Saif S."/>
            <person name="Shea T."/>
            <person name="Shenoy N."/>
            <person name="Sisk P."/>
            <person name="Stolte C."/>
            <person name="Sykes S."/>
            <person name="Walk T."/>
            <person name="White J."/>
            <person name="Yandava C."/>
            <person name="Haas B."/>
            <person name="Nusbaum C."/>
            <person name="Birren B."/>
        </authorList>
    </citation>
    <scope>NUCLEOTIDE SEQUENCE</scope>
    <source>
        <strain evidence="2">ATCC 64411</strain>
    </source>
</reference>
<gene>
    <name evidence="2" type="ORF">MAPG_02316</name>
</gene>
<evidence type="ECO:0000313" key="4">
    <source>
        <dbReference type="Proteomes" id="UP000011715"/>
    </source>
</evidence>
<reference evidence="4" key="2">
    <citation type="submission" date="2010-05" db="EMBL/GenBank/DDBJ databases">
        <title>The genome sequence of Magnaporthe poae strain ATCC 64411.</title>
        <authorList>
            <person name="Ma L.-J."/>
            <person name="Dead R."/>
            <person name="Young S."/>
            <person name="Zeng Q."/>
            <person name="Koehrsen M."/>
            <person name="Alvarado L."/>
            <person name="Berlin A."/>
            <person name="Chapman S.B."/>
            <person name="Chen Z."/>
            <person name="Freedman E."/>
            <person name="Gellesch M."/>
            <person name="Goldberg J."/>
            <person name="Griggs A."/>
            <person name="Gujja S."/>
            <person name="Heilman E.R."/>
            <person name="Heiman D."/>
            <person name="Hepburn T."/>
            <person name="Howarth C."/>
            <person name="Jen D."/>
            <person name="Larson L."/>
            <person name="Mehta T."/>
            <person name="Neiman D."/>
            <person name="Pearson M."/>
            <person name="Roberts A."/>
            <person name="Saif S."/>
            <person name="Shea T."/>
            <person name="Shenoy N."/>
            <person name="Sisk P."/>
            <person name="Stolte C."/>
            <person name="Sykes S."/>
            <person name="Walk T."/>
            <person name="White J."/>
            <person name="Yandava C."/>
            <person name="Haas B."/>
            <person name="Nusbaum C."/>
            <person name="Birren B."/>
        </authorList>
    </citation>
    <scope>NUCLEOTIDE SEQUENCE [LARGE SCALE GENOMIC DNA]</scope>
    <source>
        <strain evidence="4">ATCC 64411 / 73-15</strain>
    </source>
</reference>
<reference evidence="3" key="5">
    <citation type="submission" date="2015-06" db="UniProtKB">
        <authorList>
            <consortium name="EnsemblFungi"/>
        </authorList>
    </citation>
    <scope>IDENTIFICATION</scope>
    <source>
        <strain evidence="3">ATCC 64411</strain>
    </source>
</reference>
<keyword evidence="4" id="KW-1185">Reference proteome</keyword>
<evidence type="ECO:0000313" key="3">
    <source>
        <dbReference type="EnsemblFungi" id="MAPG_02316T0"/>
    </source>
</evidence>
<evidence type="ECO:0000313" key="2">
    <source>
        <dbReference type="EMBL" id="KLU83251.1"/>
    </source>
</evidence>